<accession>A0AAE1G3S6</accession>
<sequence>MTSLGATGAGELGISPGTVLPGRSVHGVRPTMIPRRVLSGVNHHVLLPLPLSLHLLKIRLDGSVHDAFSQGLTCGMDVLDVRSRLVSLLLLRLHHHHHHLPSLLLLPTLPHLQTWPSRKSVATLMARYTALENRFSALEARIDGLVAAQAANYSKLSTLVEAQQAIISTVTTLTEKMDTVASRLEKLFESVPSPGPSSSPGRSSAPTHQTSTSKYRVR</sequence>
<dbReference type="Proteomes" id="UP001286313">
    <property type="component" value="Unassembled WGS sequence"/>
</dbReference>
<proteinExistence type="predicted"/>
<feature type="region of interest" description="Disordered" evidence="2">
    <location>
        <begin position="188"/>
        <end position="218"/>
    </location>
</feature>
<dbReference type="EMBL" id="JAWQEG010000757">
    <property type="protein sequence ID" value="KAK3885899.1"/>
    <property type="molecule type" value="Genomic_DNA"/>
</dbReference>
<keyword evidence="4" id="KW-1185">Reference proteome</keyword>
<feature type="compositionally biased region" description="Polar residues" evidence="2">
    <location>
        <begin position="207"/>
        <end position="218"/>
    </location>
</feature>
<evidence type="ECO:0000313" key="3">
    <source>
        <dbReference type="EMBL" id="KAK3885899.1"/>
    </source>
</evidence>
<evidence type="ECO:0000313" key="4">
    <source>
        <dbReference type="Proteomes" id="UP001286313"/>
    </source>
</evidence>
<feature type="coiled-coil region" evidence="1">
    <location>
        <begin position="121"/>
        <end position="148"/>
    </location>
</feature>
<reference evidence="3" key="1">
    <citation type="submission" date="2023-10" db="EMBL/GenBank/DDBJ databases">
        <title>Genome assemblies of two species of porcelain crab, Petrolisthes cinctipes and Petrolisthes manimaculis (Anomura: Porcellanidae).</title>
        <authorList>
            <person name="Angst P."/>
        </authorList>
    </citation>
    <scope>NUCLEOTIDE SEQUENCE</scope>
    <source>
        <strain evidence="3">PB745_01</strain>
        <tissue evidence="3">Gill</tissue>
    </source>
</reference>
<gene>
    <name evidence="3" type="ORF">Pcinc_009917</name>
</gene>
<keyword evidence="1" id="KW-0175">Coiled coil</keyword>
<feature type="compositionally biased region" description="Low complexity" evidence="2">
    <location>
        <begin position="190"/>
        <end position="206"/>
    </location>
</feature>
<protein>
    <submittedName>
        <fullName evidence="3">Uncharacterized protein</fullName>
    </submittedName>
</protein>
<evidence type="ECO:0000256" key="1">
    <source>
        <dbReference type="SAM" id="Coils"/>
    </source>
</evidence>
<organism evidence="3 4">
    <name type="scientific">Petrolisthes cinctipes</name>
    <name type="common">Flat porcelain crab</name>
    <dbReference type="NCBI Taxonomy" id="88211"/>
    <lineage>
        <taxon>Eukaryota</taxon>
        <taxon>Metazoa</taxon>
        <taxon>Ecdysozoa</taxon>
        <taxon>Arthropoda</taxon>
        <taxon>Crustacea</taxon>
        <taxon>Multicrustacea</taxon>
        <taxon>Malacostraca</taxon>
        <taxon>Eumalacostraca</taxon>
        <taxon>Eucarida</taxon>
        <taxon>Decapoda</taxon>
        <taxon>Pleocyemata</taxon>
        <taxon>Anomura</taxon>
        <taxon>Galatheoidea</taxon>
        <taxon>Porcellanidae</taxon>
        <taxon>Petrolisthes</taxon>
    </lineage>
</organism>
<evidence type="ECO:0000256" key="2">
    <source>
        <dbReference type="SAM" id="MobiDB-lite"/>
    </source>
</evidence>
<comment type="caution">
    <text evidence="3">The sequence shown here is derived from an EMBL/GenBank/DDBJ whole genome shotgun (WGS) entry which is preliminary data.</text>
</comment>
<dbReference type="AlphaFoldDB" id="A0AAE1G3S6"/>
<name>A0AAE1G3S6_PETCI</name>